<gene>
    <name evidence="1" type="ORF">RPERSI_LOCUS28211</name>
</gene>
<feature type="non-terminal residue" evidence="1">
    <location>
        <position position="115"/>
    </location>
</feature>
<name>A0ACA9S9Y5_9GLOM</name>
<organism evidence="1 2">
    <name type="scientific">Racocetra persica</name>
    <dbReference type="NCBI Taxonomy" id="160502"/>
    <lineage>
        <taxon>Eukaryota</taxon>
        <taxon>Fungi</taxon>
        <taxon>Fungi incertae sedis</taxon>
        <taxon>Mucoromycota</taxon>
        <taxon>Glomeromycotina</taxon>
        <taxon>Glomeromycetes</taxon>
        <taxon>Diversisporales</taxon>
        <taxon>Gigasporaceae</taxon>
        <taxon>Racocetra</taxon>
    </lineage>
</organism>
<dbReference type="EMBL" id="CAJVQC010101926">
    <property type="protein sequence ID" value="CAG8831642.1"/>
    <property type="molecule type" value="Genomic_DNA"/>
</dbReference>
<keyword evidence="2" id="KW-1185">Reference proteome</keyword>
<proteinExistence type="predicted"/>
<evidence type="ECO:0000313" key="1">
    <source>
        <dbReference type="EMBL" id="CAG8831642.1"/>
    </source>
</evidence>
<dbReference type="Proteomes" id="UP000789920">
    <property type="component" value="Unassembled WGS sequence"/>
</dbReference>
<sequence length="115" mass="13037">MQLQNNTVDKLDVRVNSSENIINRLDLVINQCINTNSKLLTDDTKEINHSLINITPCKKRSTIYTDITNSGDTSKQIENSSDNISDFDICQEKDSQSSAYSILLKQILAIFISRR</sequence>
<evidence type="ECO:0000313" key="2">
    <source>
        <dbReference type="Proteomes" id="UP000789920"/>
    </source>
</evidence>
<comment type="caution">
    <text evidence="1">The sequence shown here is derived from an EMBL/GenBank/DDBJ whole genome shotgun (WGS) entry which is preliminary data.</text>
</comment>
<accession>A0ACA9S9Y5</accession>
<reference evidence="1" key="1">
    <citation type="submission" date="2021-06" db="EMBL/GenBank/DDBJ databases">
        <authorList>
            <person name="Kallberg Y."/>
            <person name="Tangrot J."/>
            <person name="Rosling A."/>
        </authorList>
    </citation>
    <scope>NUCLEOTIDE SEQUENCE</scope>
    <source>
        <strain evidence="1">MA461A</strain>
    </source>
</reference>
<protein>
    <submittedName>
        <fullName evidence="1">20639_t:CDS:1</fullName>
    </submittedName>
</protein>